<comment type="caution">
    <text evidence="1">The sequence shown here is derived from an EMBL/GenBank/DDBJ whole genome shotgun (WGS) entry which is preliminary data.</text>
</comment>
<evidence type="ECO:0000313" key="2">
    <source>
        <dbReference type="Proteomes" id="UP001166286"/>
    </source>
</evidence>
<name>A0AA39V5N4_9LECA</name>
<proteinExistence type="predicted"/>
<evidence type="ECO:0000313" key="1">
    <source>
        <dbReference type="EMBL" id="KAK0517408.1"/>
    </source>
</evidence>
<dbReference type="Proteomes" id="UP001166286">
    <property type="component" value="Unassembled WGS sequence"/>
</dbReference>
<organism evidence="1 2">
    <name type="scientific">Cladonia borealis</name>
    <dbReference type="NCBI Taxonomy" id="184061"/>
    <lineage>
        <taxon>Eukaryota</taxon>
        <taxon>Fungi</taxon>
        <taxon>Dikarya</taxon>
        <taxon>Ascomycota</taxon>
        <taxon>Pezizomycotina</taxon>
        <taxon>Lecanoromycetes</taxon>
        <taxon>OSLEUM clade</taxon>
        <taxon>Lecanoromycetidae</taxon>
        <taxon>Lecanorales</taxon>
        <taxon>Lecanorineae</taxon>
        <taxon>Cladoniaceae</taxon>
        <taxon>Cladonia</taxon>
    </lineage>
</organism>
<dbReference type="AlphaFoldDB" id="A0AA39V5N4"/>
<keyword evidence="2" id="KW-1185">Reference proteome</keyword>
<sequence length="178" mass="20495">MADGFNDTRAHRVAELMHDYQNIQRRIAQFQATPSSDEYHEVGYTTLRNAHAEARALLSAPFPPEMLHPPTAANEAAKRQLQRMILDGYARRFKAQKINHKAAAAMKWINKRNSILQGQKPRNCHIPQLQQADNTLRNDLAAITDSRIINEFRAADQRYWLVDDPTLQQILGWIRTNL</sequence>
<reference evidence="1" key="1">
    <citation type="submission" date="2023-03" db="EMBL/GenBank/DDBJ databases">
        <title>Complete genome of Cladonia borealis.</title>
        <authorList>
            <person name="Park H."/>
        </authorList>
    </citation>
    <scope>NUCLEOTIDE SEQUENCE</scope>
    <source>
        <strain evidence="1">ANT050790</strain>
    </source>
</reference>
<accession>A0AA39V5N4</accession>
<protein>
    <submittedName>
        <fullName evidence="1">Uncharacterized protein</fullName>
    </submittedName>
</protein>
<gene>
    <name evidence="1" type="ORF">JMJ35_000563</name>
</gene>
<dbReference type="EMBL" id="JAFEKC020000001">
    <property type="protein sequence ID" value="KAK0517408.1"/>
    <property type="molecule type" value="Genomic_DNA"/>
</dbReference>